<name>A0A412KK53_9FIRM</name>
<comment type="caution">
    <text evidence="2">The sequence shown here is derived from an EMBL/GenBank/DDBJ whole genome shotgun (WGS) entry which is preliminary data.</text>
</comment>
<gene>
    <name evidence="2" type="ORF">DWX77_15555</name>
</gene>
<feature type="domain" description="Peptidase C39" evidence="1">
    <location>
        <begin position="12"/>
        <end position="136"/>
    </location>
</feature>
<evidence type="ECO:0000313" key="2">
    <source>
        <dbReference type="EMBL" id="RGS69174.1"/>
    </source>
</evidence>
<sequence>MDDSMKYRCIKQYDSMDCAAACLASIAWYYGKKIPILEISEALETSKEGTSVWDVCRISEKLGLFASAYKKNIDFKEKELEVPCVAHVYQEDGLAHFIIIYKIKKNSVVIADPAVGIIEVDRKKFFNSEYGEDSPYFWTGVIILFQTTEEFYKKKEACGLQRINL</sequence>
<dbReference type="EMBL" id="QRVV01000089">
    <property type="protein sequence ID" value="RGS69174.1"/>
    <property type="molecule type" value="Genomic_DNA"/>
</dbReference>
<dbReference type="Pfam" id="PF03412">
    <property type="entry name" value="Peptidase_C39"/>
    <property type="match status" value="1"/>
</dbReference>
<evidence type="ECO:0000313" key="3">
    <source>
        <dbReference type="Proteomes" id="UP000284242"/>
    </source>
</evidence>
<dbReference type="GO" id="GO:0006508">
    <property type="term" value="P:proteolysis"/>
    <property type="evidence" value="ECO:0007669"/>
    <property type="project" value="InterPro"/>
</dbReference>
<dbReference type="Gene3D" id="3.90.70.10">
    <property type="entry name" value="Cysteine proteinases"/>
    <property type="match status" value="1"/>
</dbReference>
<dbReference type="GO" id="GO:0016020">
    <property type="term" value="C:membrane"/>
    <property type="evidence" value="ECO:0007669"/>
    <property type="project" value="InterPro"/>
</dbReference>
<protein>
    <recommendedName>
        <fullName evidence="1">Peptidase C39 domain-containing protein</fullName>
    </recommendedName>
</protein>
<dbReference type="GO" id="GO:0005524">
    <property type="term" value="F:ATP binding"/>
    <property type="evidence" value="ECO:0007669"/>
    <property type="project" value="InterPro"/>
</dbReference>
<dbReference type="AlphaFoldDB" id="A0A412KK53"/>
<reference evidence="2 3" key="1">
    <citation type="submission" date="2018-08" db="EMBL/GenBank/DDBJ databases">
        <title>A genome reference for cultivated species of the human gut microbiota.</title>
        <authorList>
            <person name="Zou Y."/>
            <person name="Xue W."/>
            <person name="Luo G."/>
        </authorList>
    </citation>
    <scope>NUCLEOTIDE SEQUENCE [LARGE SCALE GENOMIC DNA]</scope>
    <source>
        <strain evidence="2 3">AF21-24</strain>
    </source>
</reference>
<proteinExistence type="predicted"/>
<dbReference type="Proteomes" id="UP000284242">
    <property type="component" value="Unassembled WGS sequence"/>
</dbReference>
<dbReference type="GO" id="GO:0008233">
    <property type="term" value="F:peptidase activity"/>
    <property type="evidence" value="ECO:0007669"/>
    <property type="project" value="InterPro"/>
</dbReference>
<evidence type="ECO:0000259" key="1">
    <source>
        <dbReference type="PROSITE" id="PS50990"/>
    </source>
</evidence>
<accession>A0A412KK53</accession>
<dbReference type="InterPro" id="IPR005074">
    <property type="entry name" value="Peptidase_C39"/>
</dbReference>
<dbReference type="PROSITE" id="PS50990">
    <property type="entry name" value="PEPTIDASE_C39"/>
    <property type="match status" value="1"/>
</dbReference>
<organism evidence="2 3">
    <name type="scientific">Blautia obeum</name>
    <dbReference type="NCBI Taxonomy" id="40520"/>
    <lineage>
        <taxon>Bacteria</taxon>
        <taxon>Bacillati</taxon>
        <taxon>Bacillota</taxon>
        <taxon>Clostridia</taxon>
        <taxon>Lachnospirales</taxon>
        <taxon>Lachnospiraceae</taxon>
        <taxon>Blautia</taxon>
    </lineage>
</organism>